<evidence type="ECO:0000313" key="1">
    <source>
        <dbReference type="EMBL" id="KAH1122346.1"/>
    </source>
</evidence>
<dbReference type="AlphaFoldDB" id="A0A9D4AJB7"/>
<comment type="caution">
    <text evidence="1">The sequence shown here is derived from an EMBL/GenBank/DDBJ whole genome shotgun (WGS) entry which is preliminary data.</text>
</comment>
<reference evidence="1 2" key="1">
    <citation type="journal article" date="2021" name="Plant Biotechnol. J.">
        <title>Multi-omics assisted identification of the key and species-specific regulatory components of drought-tolerant mechanisms in Gossypium stocksii.</title>
        <authorList>
            <person name="Yu D."/>
            <person name="Ke L."/>
            <person name="Zhang D."/>
            <person name="Wu Y."/>
            <person name="Sun Y."/>
            <person name="Mei J."/>
            <person name="Sun J."/>
            <person name="Sun Y."/>
        </authorList>
    </citation>
    <scope>NUCLEOTIDE SEQUENCE [LARGE SCALE GENOMIC DNA]</scope>
    <source>
        <strain evidence="2">cv. E1</strain>
        <tissue evidence="1">Leaf</tissue>
    </source>
</reference>
<evidence type="ECO:0000313" key="2">
    <source>
        <dbReference type="Proteomes" id="UP000828251"/>
    </source>
</evidence>
<sequence>MTKEGLERFLIFPNAIENLPFLATNVVRQENSDHDAILLDTMGVKEKEAKDLLHA</sequence>
<protein>
    <submittedName>
        <fullName evidence="1">Uncharacterized protein</fullName>
    </submittedName>
</protein>
<gene>
    <name evidence="1" type="ORF">J1N35_005506</name>
</gene>
<dbReference type="Proteomes" id="UP000828251">
    <property type="component" value="Unassembled WGS sequence"/>
</dbReference>
<dbReference type="EMBL" id="JAIQCV010000002">
    <property type="protein sequence ID" value="KAH1122346.1"/>
    <property type="molecule type" value="Genomic_DNA"/>
</dbReference>
<name>A0A9D4AJB7_9ROSI</name>
<accession>A0A9D4AJB7</accession>
<keyword evidence="2" id="KW-1185">Reference proteome</keyword>
<proteinExistence type="predicted"/>
<dbReference type="OrthoDB" id="990388at2759"/>
<organism evidence="1 2">
    <name type="scientific">Gossypium stocksii</name>
    <dbReference type="NCBI Taxonomy" id="47602"/>
    <lineage>
        <taxon>Eukaryota</taxon>
        <taxon>Viridiplantae</taxon>
        <taxon>Streptophyta</taxon>
        <taxon>Embryophyta</taxon>
        <taxon>Tracheophyta</taxon>
        <taxon>Spermatophyta</taxon>
        <taxon>Magnoliopsida</taxon>
        <taxon>eudicotyledons</taxon>
        <taxon>Gunneridae</taxon>
        <taxon>Pentapetalae</taxon>
        <taxon>rosids</taxon>
        <taxon>malvids</taxon>
        <taxon>Malvales</taxon>
        <taxon>Malvaceae</taxon>
        <taxon>Malvoideae</taxon>
        <taxon>Gossypium</taxon>
    </lineage>
</organism>